<evidence type="ECO:0000313" key="2">
    <source>
        <dbReference type="Proteomes" id="UP001214441"/>
    </source>
</evidence>
<name>A0ABT7A290_9ACTN</name>
<keyword evidence="2" id="KW-1185">Reference proteome</keyword>
<accession>A0ABT7A290</accession>
<comment type="caution">
    <text evidence="1">The sequence shown here is derived from an EMBL/GenBank/DDBJ whole genome shotgun (WGS) entry which is preliminary data.</text>
</comment>
<dbReference type="EMBL" id="JANCPR020000029">
    <property type="protein sequence ID" value="MDJ1135455.1"/>
    <property type="molecule type" value="Genomic_DNA"/>
</dbReference>
<dbReference type="RefSeq" id="WP_274043183.1">
    <property type="nucleotide sequence ID" value="NZ_JANCPR020000029.1"/>
</dbReference>
<proteinExistence type="predicted"/>
<evidence type="ECO:0000313" key="1">
    <source>
        <dbReference type="EMBL" id="MDJ1135455.1"/>
    </source>
</evidence>
<protein>
    <recommendedName>
        <fullName evidence="3">Aminoglycoside phosphotransferase domain-containing protein</fullName>
    </recommendedName>
</protein>
<organism evidence="1 2">
    <name type="scientific">Streptomyces iconiensis</name>
    <dbReference type="NCBI Taxonomy" id="1384038"/>
    <lineage>
        <taxon>Bacteria</taxon>
        <taxon>Bacillati</taxon>
        <taxon>Actinomycetota</taxon>
        <taxon>Actinomycetes</taxon>
        <taxon>Kitasatosporales</taxon>
        <taxon>Streptomycetaceae</taxon>
        <taxon>Streptomyces</taxon>
    </lineage>
</organism>
<gene>
    <name evidence="1" type="ORF">NMN56_026555</name>
</gene>
<evidence type="ECO:0008006" key="3">
    <source>
        <dbReference type="Google" id="ProtNLM"/>
    </source>
</evidence>
<reference evidence="1 2" key="1">
    <citation type="submission" date="2023-05" db="EMBL/GenBank/DDBJ databases">
        <title>Streptantibioticus silvisoli sp. nov., acidotolerant actinomycetes 1 from pine litter.</title>
        <authorList>
            <person name="Swiecimska M."/>
            <person name="Golinska P."/>
            <person name="Sangal V."/>
            <person name="Wachnowicz B."/>
            <person name="Goodfellow M."/>
        </authorList>
    </citation>
    <scope>NUCLEOTIDE SEQUENCE [LARGE SCALE GENOMIC DNA]</scope>
    <source>
        <strain evidence="1 2">DSM 42109</strain>
    </source>
</reference>
<sequence length="195" mass="21039">MILRVAPKPGRQFRSERQLMRNEYASVPYLAVIAPLMPRVIAGDWSHEVIGRDWMVRSLLDGVPPPEHLGGCPRTAWPTFFRQLGSITRSVHGVAGPYFGPVDGPGFATWSEAVIASLGEIAADLESVGLDAADVRKVAAVAAHERAVLDEVTEPRLLTGDLWTVHWASRLSELGLSGSIQTGSADGDDRQDGSC</sequence>
<dbReference type="Proteomes" id="UP001214441">
    <property type="component" value="Unassembled WGS sequence"/>
</dbReference>